<evidence type="ECO:0000256" key="2">
    <source>
        <dbReference type="ARBA" id="ARBA00022741"/>
    </source>
</evidence>
<dbReference type="CDD" id="cd03219">
    <property type="entry name" value="ABC_Mj1267_LivG_branched"/>
    <property type="match status" value="1"/>
</dbReference>
<gene>
    <name evidence="5" type="ORF">FRZ61_51760</name>
</gene>
<dbReference type="InterPro" id="IPR017871">
    <property type="entry name" value="ABC_transporter-like_CS"/>
</dbReference>
<dbReference type="GO" id="GO:0005886">
    <property type="term" value="C:plasma membrane"/>
    <property type="evidence" value="ECO:0007669"/>
    <property type="project" value="TreeGrafter"/>
</dbReference>
<dbReference type="GO" id="GO:0015188">
    <property type="term" value="F:L-isoleucine transmembrane transporter activity"/>
    <property type="evidence" value="ECO:0007669"/>
    <property type="project" value="TreeGrafter"/>
</dbReference>
<dbReference type="InterPro" id="IPR003593">
    <property type="entry name" value="AAA+_ATPase"/>
</dbReference>
<dbReference type="PANTHER" id="PTHR45772">
    <property type="entry name" value="CONSERVED COMPONENT OF ABC TRANSPORTER FOR NATURAL AMINO ACIDS-RELATED"/>
    <property type="match status" value="1"/>
</dbReference>
<dbReference type="KEGG" id="hadh:FRZ61_51760"/>
<dbReference type="GO" id="GO:1903805">
    <property type="term" value="P:L-valine import across plasma membrane"/>
    <property type="evidence" value="ECO:0007669"/>
    <property type="project" value="TreeGrafter"/>
</dbReference>
<keyword evidence="3 5" id="KW-0067">ATP-binding</keyword>
<dbReference type="GO" id="GO:0005304">
    <property type="term" value="F:L-valine transmembrane transporter activity"/>
    <property type="evidence" value="ECO:0007669"/>
    <property type="project" value="TreeGrafter"/>
</dbReference>
<dbReference type="GO" id="GO:1903806">
    <property type="term" value="P:L-isoleucine import across plasma membrane"/>
    <property type="evidence" value="ECO:0007669"/>
    <property type="project" value="TreeGrafter"/>
</dbReference>
<dbReference type="FunFam" id="3.40.50.300:FF:000421">
    <property type="entry name" value="Branched-chain amino acid ABC transporter ATP-binding protein"/>
    <property type="match status" value="1"/>
</dbReference>
<dbReference type="PROSITE" id="PS00211">
    <property type="entry name" value="ABC_TRANSPORTER_1"/>
    <property type="match status" value="1"/>
</dbReference>
<dbReference type="RefSeq" id="WP_225309009.1">
    <property type="nucleotide sequence ID" value="NZ_CP042582.1"/>
</dbReference>
<name>A0A5J6N5P5_9PROT</name>
<dbReference type="GO" id="GO:0015808">
    <property type="term" value="P:L-alanine transport"/>
    <property type="evidence" value="ECO:0007669"/>
    <property type="project" value="TreeGrafter"/>
</dbReference>
<feature type="domain" description="ABC transporter" evidence="4">
    <location>
        <begin position="5"/>
        <end position="249"/>
    </location>
</feature>
<keyword evidence="1" id="KW-0813">Transport</keyword>
<dbReference type="InterPro" id="IPR051120">
    <property type="entry name" value="ABC_AA/LPS_Transport"/>
</dbReference>
<dbReference type="GO" id="GO:0042941">
    <property type="term" value="P:D-alanine transmembrane transport"/>
    <property type="evidence" value="ECO:0007669"/>
    <property type="project" value="TreeGrafter"/>
</dbReference>
<dbReference type="EMBL" id="CP042582">
    <property type="protein sequence ID" value="QEX25229.1"/>
    <property type="molecule type" value="Genomic_DNA"/>
</dbReference>
<evidence type="ECO:0000256" key="1">
    <source>
        <dbReference type="ARBA" id="ARBA00022448"/>
    </source>
</evidence>
<evidence type="ECO:0000256" key="3">
    <source>
        <dbReference type="ARBA" id="ARBA00022840"/>
    </source>
</evidence>
<dbReference type="SMART" id="SM00382">
    <property type="entry name" value="AAA"/>
    <property type="match status" value="1"/>
</dbReference>
<dbReference type="Pfam" id="PF00005">
    <property type="entry name" value="ABC_tran"/>
    <property type="match status" value="1"/>
</dbReference>
<dbReference type="InterPro" id="IPR032823">
    <property type="entry name" value="BCA_ABC_TP_C"/>
</dbReference>
<evidence type="ECO:0000313" key="5">
    <source>
        <dbReference type="EMBL" id="QEX25229.1"/>
    </source>
</evidence>
<accession>A0A5J6N5P5</accession>
<protein>
    <submittedName>
        <fullName evidence="5">ABC transporter ATP-binding protein</fullName>
    </submittedName>
</protein>
<keyword evidence="6" id="KW-1185">Reference proteome</keyword>
<evidence type="ECO:0000259" key="4">
    <source>
        <dbReference type="PROSITE" id="PS50893"/>
    </source>
</evidence>
<dbReference type="PANTHER" id="PTHR45772:SF7">
    <property type="entry name" value="AMINO ACID ABC TRANSPORTER ATP-BINDING PROTEIN"/>
    <property type="match status" value="1"/>
</dbReference>
<dbReference type="InterPro" id="IPR003439">
    <property type="entry name" value="ABC_transporter-like_ATP-bd"/>
</dbReference>
<sequence>MTALLELTGLRKTFGGLVAIENVSAAVEVGAIHGLIGPNGAGKTTLFSIITGFYRPDAGSVVFDGSDVTGLSTAARARRGLVRTFQSNLLFAEQTALENVVYGALVSRPRHALDWLIERQDHRAAALHDARQTLDFCRIGDKAATRAVDLSHGQQRVLGIAVALAARPRLLLLDEPFTGMTAREKDSLVAMIREIRDRGTTIILVEHDMRAVMQLCDRITVLNFGKVIAEGSPDEVRRHPEVMAAYLGAA</sequence>
<dbReference type="Pfam" id="PF12399">
    <property type="entry name" value="BCA_ABC_TP_C"/>
    <property type="match status" value="1"/>
</dbReference>
<dbReference type="GO" id="GO:0005524">
    <property type="term" value="F:ATP binding"/>
    <property type="evidence" value="ECO:0007669"/>
    <property type="project" value="UniProtKB-KW"/>
</dbReference>
<dbReference type="Gene3D" id="3.40.50.300">
    <property type="entry name" value="P-loop containing nucleotide triphosphate hydrolases"/>
    <property type="match status" value="1"/>
</dbReference>
<dbReference type="Proteomes" id="UP000325797">
    <property type="component" value="Chromosome"/>
</dbReference>
<dbReference type="GO" id="GO:0015192">
    <property type="term" value="F:L-phenylalanine transmembrane transporter activity"/>
    <property type="evidence" value="ECO:0007669"/>
    <property type="project" value="TreeGrafter"/>
</dbReference>
<reference evidence="5 6" key="1">
    <citation type="submission" date="2019-08" db="EMBL/GenBank/DDBJ databases">
        <title>Hyperibacter terrae gen. nov., sp. nov. and Hyperibacter viscosus sp. nov., two new members in the family Rhodospirillaceae isolated from the rhizosphere of Hypericum perforatum.</title>
        <authorList>
            <person name="Noviana Z."/>
        </authorList>
    </citation>
    <scope>NUCLEOTIDE SEQUENCE [LARGE SCALE GENOMIC DNA]</scope>
    <source>
        <strain evidence="5 6">R5959</strain>
    </source>
</reference>
<dbReference type="GO" id="GO:0016887">
    <property type="term" value="F:ATP hydrolysis activity"/>
    <property type="evidence" value="ECO:0007669"/>
    <property type="project" value="InterPro"/>
</dbReference>
<dbReference type="SUPFAM" id="SSF52540">
    <property type="entry name" value="P-loop containing nucleoside triphosphate hydrolases"/>
    <property type="match status" value="1"/>
</dbReference>
<evidence type="ECO:0000313" key="6">
    <source>
        <dbReference type="Proteomes" id="UP000325797"/>
    </source>
</evidence>
<dbReference type="AlphaFoldDB" id="A0A5J6N5P5"/>
<dbReference type="InterPro" id="IPR027417">
    <property type="entry name" value="P-loop_NTPase"/>
</dbReference>
<dbReference type="PROSITE" id="PS50893">
    <property type="entry name" value="ABC_TRANSPORTER_2"/>
    <property type="match status" value="1"/>
</dbReference>
<organism evidence="5 6">
    <name type="scientific">Hypericibacter adhaerens</name>
    <dbReference type="NCBI Taxonomy" id="2602016"/>
    <lineage>
        <taxon>Bacteria</taxon>
        <taxon>Pseudomonadati</taxon>
        <taxon>Pseudomonadota</taxon>
        <taxon>Alphaproteobacteria</taxon>
        <taxon>Rhodospirillales</taxon>
        <taxon>Dongiaceae</taxon>
        <taxon>Hypericibacter</taxon>
    </lineage>
</organism>
<keyword evidence="2" id="KW-0547">Nucleotide-binding</keyword>
<proteinExistence type="predicted"/>